<keyword evidence="1" id="KW-0472">Membrane</keyword>
<dbReference type="EMBL" id="MGKI01000004">
    <property type="protein sequence ID" value="OGN23162.1"/>
    <property type="molecule type" value="Genomic_DNA"/>
</dbReference>
<evidence type="ECO:0000313" key="2">
    <source>
        <dbReference type="EMBL" id="OGN23162.1"/>
    </source>
</evidence>
<reference evidence="2 3" key="1">
    <citation type="journal article" date="2016" name="Nat. Commun.">
        <title>Thousands of microbial genomes shed light on interconnected biogeochemical processes in an aquifer system.</title>
        <authorList>
            <person name="Anantharaman K."/>
            <person name="Brown C.T."/>
            <person name="Hug L.A."/>
            <person name="Sharon I."/>
            <person name="Castelle C.J."/>
            <person name="Probst A.J."/>
            <person name="Thomas B.C."/>
            <person name="Singh A."/>
            <person name="Wilkins M.J."/>
            <person name="Karaoz U."/>
            <person name="Brodie E.L."/>
            <person name="Williams K.H."/>
            <person name="Hubbard S.S."/>
            <person name="Banfield J.F."/>
        </authorList>
    </citation>
    <scope>NUCLEOTIDE SEQUENCE [LARGE SCALE GENOMIC DNA]</scope>
</reference>
<dbReference type="Pfam" id="PF07963">
    <property type="entry name" value="N_methyl"/>
    <property type="match status" value="1"/>
</dbReference>
<keyword evidence="1" id="KW-0812">Transmembrane</keyword>
<organism evidence="2 3">
    <name type="scientific">Candidatus Yanofskybacteria bacterium RIFCSPLOWO2_01_FULL_42_49</name>
    <dbReference type="NCBI Taxonomy" id="1802694"/>
    <lineage>
        <taxon>Bacteria</taxon>
        <taxon>Candidatus Yanofskyibacteriota</taxon>
    </lineage>
</organism>
<evidence type="ECO:0000256" key="1">
    <source>
        <dbReference type="SAM" id="Phobius"/>
    </source>
</evidence>
<comment type="caution">
    <text evidence="2">The sequence shown here is derived from an EMBL/GenBank/DDBJ whole genome shotgun (WGS) entry which is preliminary data.</text>
</comment>
<evidence type="ECO:0008006" key="4">
    <source>
        <dbReference type="Google" id="ProtNLM"/>
    </source>
</evidence>
<dbReference type="InterPro" id="IPR012902">
    <property type="entry name" value="N_methyl_site"/>
</dbReference>
<dbReference type="NCBIfam" id="TIGR02532">
    <property type="entry name" value="IV_pilin_GFxxxE"/>
    <property type="match status" value="1"/>
</dbReference>
<evidence type="ECO:0000313" key="3">
    <source>
        <dbReference type="Proteomes" id="UP000178227"/>
    </source>
</evidence>
<protein>
    <recommendedName>
        <fullName evidence="4">Prepilin-type N-terminal cleavage/methylation domain-containing protein</fullName>
    </recommendedName>
</protein>
<gene>
    <name evidence="2" type="ORF">A2918_03950</name>
</gene>
<dbReference type="Proteomes" id="UP000178227">
    <property type="component" value="Unassembled WGS sequence"/>
</dbReference>
<proteinExistence type="predicted"/>
<name>A0A1F8GCS4_9BACT</name>
<sequence>MYLHQEKSNSGFTLIEAMVALVLFTIAMGPVFILATSSINVASRIENNLIAANLAQEGIEIVRNIRDTNWINGSEFDNNLQTGAWRVEWNTVNGGLVAIGSNPALKKNNGLYNYASGTDTIFRRTVTISKPNNGELVLTSSVTWVERGNANRSISAESHLFNWK</sequence>
<feature type="transmembrane region" description="Helical" evidence="1">
    <location>
        <begin position="12"/>
        <end position="35"/>
    </location>
</feature>
<dbReference type="AlphaFoldDB" id="A0A1F8GCS4"/>
<dbReference type="STRING" id="1802694.A2918_03950"/>
<accession>A0A1F8GCS4</accession>
<keyword evidence="1" id="KW-1133">Transmembrane helix</keyword>